<reference evidence="3 4" key="1">
    <citation type="submission" date="2018-09" db="EMBL/GenBank/DDBJ databases">
        <title>Genome sequencing of Nocardioides immobilis CCTCC AB 2017083 for comparison to Nocardioides silvaticus.</title>
        <authorList>
            <person name="Li C."/>
            <person name="Wang G."/>
        </authorList>
    </citation>
    <scope>NUCLEOTIDE SEQUENCE [LARGE SCALE GENOMIC DNA]</scope>
    <source>
        <strain evidence="3 4">CCTCC AB 2017083</strain>
    </source>
</reference>
<dbReference type="SUPFAM" id="SSF48264">
    <property type="entry name" value="Cytochrome P450"/>
    <property type="match status" value="1"/>
</dbReference>
<dbReference type="GO" id="GO:0004497">
    <property type="term" value="F:monooxygenase activity"/>
    <property type="evidence" value="ECO:0007669"/>
    <property type="project" value="UniProtKB-KW"/>
</dbReference>
<dbReference type="PANTHER" id="PTHR46696:SF6">
    <property type="entry name" value="P450, PUTATIVE (EUROFUNG)-RELATED"/>
    <property type="match status" value="1"/>
</dbReference>
<dbReference type="OrthoDB" id="502624at2"/>
<dbReference type="GO" id="GO:0005506">
    <property type="term" value="F:iron ion binding"/>
    <property type="evidence" value="ECO:0007669"/>
    <property type="project" value="InterPro"/>
</dbReference>
<dbReference type="GO" id="GO:0016705">
    <property type="term" value="F:oxidoreductase activity, acting on paired donors, with incorporation or reduction of molecular oxygen"/>
    <property type="evidence" value="ECO:0007669"/>
    <property type="project" value="InterPro"/>
</dbReference>
<comment type="similarity">
    <text evidence="1 2">Belongs to the cytochrome P450 family.</text>
</comment>
<dbReference type="PANTHER" id="PTHR46696">
    <property type="entry name" value="P450, PUTATIVE (EUROFUNG)-RELATED"/>
    <property type="match status" value="1"/>
</dbReference>
<dbReference type="PROSITE" id="PS00086">
    <property type="entry name" value="CYTOCHROME_P450"/>
    <property type="match status" value="1"/>
</dbReference>
<name>A0A417Y0T6_9ACTN</name>
<organism evidence="3 4">
    <name type="scientific">Nocardioides immobilis</name>
    <dbReference type="NCBI Taxonomy" id="2049295"/>
    <lineage>
        <taxon>Bacteria</taxon>
        <taxon>Bacillati</taxon>
        <taxon>Actinomycetota</taxon>
        <taxon>Actinomycetes</taxon>
        <taxon>Propionibacteriales</taxon>
        <taxon>Nocardioidaceae</taxon>
        <taxon>Nocardioides</taxon>
    </lineage>
</organism>
<dbReference type="AlphaFoldDB" id="A0A417Y0T6"/>
<evidence type="ECO:0000256" key="2">
    <source>
        <dbReference type="RuleBase" id="RU000461"/>
    </source>
</evidence>
<dbReference type="Proteomes" id="UP000283644">
    <property type="component" value="Unassembled WGS sequence"/>
</dbReference>
<evidence type="ECO:0000256" key="1">
    <source>
        <dbReference type="ARBA" id="ARBA00010617"/>
    </source>
</evidence>
<protein>
    <submittedName>
        <fullName evidence="3">Cytochrome P450</fullName>
    </submittedName>
</protein>
<keyword evidence="2" id="KW-0479">Metal-binding</keyword>
<dbReference type="Pfam" id="PF00067">
    <property type="entry name" value="p450"/>
    <property type="match status" value="1"/>
</dbReference>
<dbReference type="InterPro" id="IPR036396">
    <property type="entry name" value="Cyt_P450_sf"/>
</dbReference>
<dbReference type="InterPro" id="IPR017972">
    <property type="entry name" value="Cyt_P450_CS"/>
</dbReference>
<gene>
    <name evidence="3" type="ORF">D0Z08_14990</name>
</gene>
<dbReference type="EMBL" id="QXGH01000018">
    <property type="protein sequence ID" value="RHW26270.1"/>
    <property type="molecule type" value="Genomic_DNA"/>
</dbReference>
<comment type="caution">
    <text evidence="3">The sequence shown here is derived from an EMBL/GenBank/DDBJ whole genome shotgun (WGS) entry which is preliminary data.</text>
</comment>
<evidence type="ECO:0000313" key="4">
    <source>
        <dbReference type="Proteomes" id="UP000283644"/>
    </source>
</evidence>
<keyword evidence="2" id="KW-0349">Heme</keyword>
<keyword evidence="4" id="KW-1185">Reference proteome</keyword>
<evidence type="ECO:0000313" key="3">
    <source>
        <dbReference type="EMBL" id="RHW26270.1"/>
    </source>
</evidence>
<dbReference type="PRINTS" id="PR00359">
    <property type="entry name" value="BP450"/>
</dbReference>
<keyword evidence="2" id="KW-0503">Monooxygenase</keyword>
<sequence length="422" mass="46697">MHVRLYPPKPTARCCPPPTTGSMAGAALRLGKRLIMPISGDSTDTELDYFSPETNEKFDEVMAELLERRPLVNASGAWLLTRHEDVREAANDWKTFSSAGGTIPWSEDGAHFRPTAVDPPLHEQFRQPFLKVFAPRAVGPLEPMMREEARALIDSFRGAGRCDIGPDYARAYIARVFFKGILGLSPEVVPKMLRLIDGWLLPPFDDQALVDYNDYCSQILSEHLDSGSPRTMAMDALLTLEVDGEPASWEDKCNTLSLLIVGGLDTSATGITQSLRYLATHPDLLAELVDDPSLIPAAVEEFIRRFPPNIGNGRRVTRPVELHGQQLKPGDRVMLGYGPASQDPRVFDDPLTVDIHRQSQGHLGFGAGIHRCLGSHFARLEIRVAVEEFIAAFPQFRLAPDAEVHYHTGMTREVSGVRVELG</sequence>
<proteinExistence type="inferred from homology"/>
<keyword evidence="2" id="KW-0408">Iron</keyword>
<dbReference type="InterPro" id="IPR002397">
    <property type="entry name" value="Cyt_P450_B"/>
</dbReference>
<dbReference type="GO" id="GO:0020037">
    <property type="term" value="F:heme binding"/>
    <property type="evidence" value="ECO:0007669"/>
    <property type="project" value="InterPro"/>
</dbReference>
<accession>A0A417Y0T6</accession>
<dbReference type="InterPro" id="IPR001128">
    <property type="entry name" value="Cyt_P450"/>
</dbReference>
<keyword evidence="2" id="KW-0560">Oxidoreductase</keyword>
<dbReference type="PRINTS" id="PR00385">
    <property type="entry name" value="P450"/>
</dbReference>
<dbReference type="Gene3D" id="1.10.630.10">
    <property type="entry name" value="Cytochrome P450"/>
    <property type="match status" value="1"/>
</dbReference>